<evidence type="ECO:0000313" key="10">
    <source>
        <dbReference type="EMBL" id="JAT38171.1"/>
    </source>
</evidence>
<feature type="domain" description="PDZ" evidence="7">
    <location>
        <begin position="260"/>
        <end position="341"/>
    </location>
</feature>
<dbReference type="SUPFAM" id="SSF57850">
    <property type="entry name" value="RING/U-box"/>
    <property type="match status" value="1"/>
</dbReference>
<feature type="domain" description="PDZ" evidence="7">
    <location>
        <begin position="409"/>
        <end position="495"/>
    </location>
</feature>
<dbReference type="PROSITE" id="PS00518">
    <property type="entry name" value="ZF_RING_1"/>
    <property type="match status" value="1"/>
</dbReference>
<keyword evidence="3" id="KW-0862">Zinc</keyword>
<keyword evidence="2 4" id="KW-0863">Zinc-finger</keyword>
<dbReference type="CDD" id="cd00136">
    <property type="entry name" value="PDZ_canonical"/>
    <property type="match status" value="1"/>
</dbReference>
<gene>
    <name evidence="9" type="ORF">g.19919</name>
    <name evidence="10" type="ORF">g.19922</name>
    <name evidence="8" type="ORF">g.19925</name>
</gene>
<evidence type="ECO:0000259" key="6">
    <source>
        <dbReference type="PROSITE" id="PS50089"/>
    </source>
</evidence>
<dbReference type="InterPro" id="IPR036034">
    <property type="entry name" value="PDZ_sf"/>
</dbReference>
<evidence type="ECO:0008006" key="11">
    <source>
        <dbReference type="Google" id="ProtNLM"/>
    </source>
</evidence>
<reference evidence="10" key="1">
    <citation type="submission" date="2015-11" db="EMBL/GenBank/DDBJ databases">
        <title>De novo transcriptome assembly of four potential Pierce s Disease insect vectors from Arizona vineyards.</title>
        <authorList>
            <person name="Tassone E.E."/>
        </authorList>
    </citation>
    <scope>NUCLEOTIDE SEQUENCE</scope>
</reference>
<dbReference type="Pfam" id="PF13639">
    <property type="entry name" value="zf-RING_2"/>
    <property type="match status" value="1"/>
</dbReference>
<evidence type="ECO:0000256" key="1">
    <source>
        <dbReference type="ARBA" id="ARBA00022723"/>
    </source>
</evidence>
<accession>A0A1B6MQH3</accession>
<dbReference type="InterPro" id="IPR017907">
    <property type="entry name" value="Znf_RING_CS"/>
</dbReference>
<dbReference type="InterPro" id="IPR001478">
    <property type="entry name" value="PDZ"/>
</dbReference>
<feature type="domain" description="RING-type" evidence="6">
    <location>
        <begin position="32"/>
        <end position="70"/>
    </location>
</feature>
<feature type="domain" description="PDZ" evidence="7">
    <location>
        <begin position="525"/>
        <end position="607"/>
    </location>
</feature>
<dbReference type="EMBL" id="GEBQ01031870">
    <property type="protein sequence ID" value="JAT08107.1"/>
    <property type="molecule type" value="Transcribed_RNA"/>
</dbReference>
<dbReference type="Pfam" id="PF00595">
    <property type="entry name" value="PDZ"/>
    <property type="match status" value="4"/>
</dbReference>
<feature type="domain" description="PDZ" evidence="7">
    <location>
        <begin position="160"/>
        <end position="235"/>
    </location>
</feature>
<evidence type="ECO:0000256" key="5">
    <source>
        <dbReference type="SAM" id="MobiDB-lite"/>
    </source>
</evidence>
<dbReference type="EMBL" id="GEBQ01001806">
    <property type="protein sequence ID" value="JAT38171.1"/>
    <property type="molecule type" value="Transcribed_RNA"/>
</dbReference>
<dbReference type="SMART" id="SM00228">
    <property type="entry name" value="PDZ"/>
    <property type="match status" value="4"/>
</dbReference>
<keyword evidence="1" id="KW-0479">Metal-binding</keyword>
<dbReference type="AlphaFoldDB" id="A0A1B6MQH3"/>
<dbReference type="PANTHER" id="PTHR19964:SF84">
    <property type="entry name" value="LIGAND OF NUMB PROTEIN X 2-LIKE ISOFORM X1"/>
    <property type="match status" value="1"/>
</dbReference>
<evidence type="ECO:0000313" key="9">
    <source>
        <dbReference type="EMBL" id="JAT28747.1"/>
    </source>
</evidence>
<dbReference type="GO" id="GO:0008270">
    <property type="term" value="F:zinc ion binding"/>
    <property type="evidence" value="ECO:0007669"/>
    <property type="project" value="UniProtKB-KW"/>
</dbReference>
<evidence type="ECO:0000313" key="8">
    <source>
        <dbReference type="EMBL" id="JAT08107.1"/>
    </source>
</evidence>
<dbReference type="Gene3D" id="2.30.42.10">
    <property type="match status" value="4"/>
</dbReference>
<dbReference type="EMBL" id="GEBQ01011230">
    <property type="protein sequence ID" value="JAT28747.1"/>
    <property type="molecule type" value="Transcribed_RNA"/>
</dbReference>
<dbReference type="InterPro" id="IPR013083">
    <property type="entry name" value="Znf_RING/FYVE/PHD"/>
</dbReference>
<evidence type="ECO:0000256" key="3">
    <source>
        <dbReference type="ARBA" id="ARBA00022833"/>
    </source>
</evidence>
<evidence type="ECO:0000259" key="7">
    <source>
        <dbReference type="PROSITE" id="PS50106"/>
    </source>
</evidence>
<dbReference type="Gene3D" id="3.30.40.10">
    <property type="entry name" value="Zinc/RING finger domain, C3HC4 (zinc finger)"/>
    <property type="match status" value="1"/>
</dbReference>
<dbReference type="SUPFAM" id="SSF50156">
    <property type="entry name" value="PDZ domain-like"/>
    <property type="match status" value="4"/>
</dbReference>
<dbReference type="PROSITE" id="PS50106">
    <property type="entry name" value="PDZ"/>
    <property type="match status" value="4"/>
</dbReference>
<feature type="region of interest" description="Disordered" evidence="5">
    <location>
        <begin position="346"/>
        <end position="392"/>
    </location>
</feature>
<protein>
    <recommendedName>
        <fullName evidence="11">E3 ubiquitin-protein ligase LNX</fullName>
    </recommendedName>
</protein>
<dbReference type="SMART" id="SM00184">
    <property type="entry name" value="RING"/>
    <property type="match status" value="1"/>
</dbReference>
<sequence length="615" mass="66785">MDGQCQVCGQAHTGVEPHLYDYAQEVDEDLMCQICLQPFVSPIDLLCGHTFCQPCLLKHLQVQKLCPIDRQPTDLKHTSPSSLVLKKLIDKLLVKCPPGVDCGQTVQRGDLEDHLKFRCPVLKSPLRASSTTPTVASLSQNVPPKIGITRLPVLEGEVSHIEIPRLSPTLGITVVGGSDTALRCIVVQEVFPDGLVAQDGRLKPGDQLVEINGVDMSSATHHQACQALRKLKSQVLRLGVYRERIAPYNGQNDPQYETVSVTIERESHQALGIRLSGSWMESGIYITEVVPGSPAAQTALLCPYDRILYINDEDVTNCQLQQVSSLLQSNEKVTLVVSRKRSTLPVSHCRTKSAPASHESDSSPSLSSSAPLSHKSVSCDSLTPPMPPHHAATINLNRDFTSQELQHKFITIVKEPNESLGMRIGGGLGSNEGDIPIYIANIHPQGCVGKTQQIWKGDILIGVNGNSLVGLTHGQAVATLKATVETAKVEMTVVEGPETSLGAFNFIPSWLYWQKLPRCLQFPKTVVLFRTPGASLGFSIVGGEDPTRGAQHIHILFVVQDSPAAKDGKLKCGDRLLSVDGQSLEKVEHSKAVSMLKQTGTKVVLEIVSWLGTEI</sequence>
<organism evidence="10">
    <name type="scientific">Graphocephala atropunctata</name>
    <dbReference type="NCBI Taxonomy" id="36148"/>
    <lineage>
        <taxon>Eukaryota</taxon>
        <taxon>Metazoa</taxon>
        <taxon>Ecdysozoa</taxon>
        <taxon>Arthropoda</taxon>
        <taxon>Hexapoda</taxon>
        <taxon>Insecta</taxon>
        <taxon>Pterygota</taxon>
        <taxon>Neoptera</taxon>
        <taxon>Paraneoptera</taxon>
        <taxon>Hemiptera</taxon>
        <taxon>Auchenorrhyncha</taxon>
        <taxon>Membracoidea</taxon>
        <taxon>Cicadellidae</taxon>
        <taxon>Cicadellinae</taxon>
        <taxon>Cicadellini</taxon>
        <taxon>Graphocephala</taxon>
    </lineage>
</organism>
<dbReference type="PROSITE" id="PS50089">
    <property type="entry name" value="ZF_RING_2"/>
    <property type="match status" value="1"/>
</dbReference>
<dbReference type="CDD" id="cd16637">
    <property type="entry name" value="mRING-HC-C3HC3D_LNX1-like"/>
    <property type="match status" value="1"/>
</dbReference>
<dbReference type="PANTHER" id="PTHR19964">
    <property type="entry name" value="MULTIPLE PDZ DOMAIN PROTEIN"/>
    <property type="match status" value="1"/>
</dbReference>
<evidence type="ECO:0000256" key="2">
    <source>
        <dbReference type="ARBA" id="ARBA00022771"/>
    </source>
</evidence>
<proteinExistence type="predicted"/>
<feature type="compositionally biased region" description="Low complexity" evidence="5">
    <location>
        <begin position="352"/>
        <end position="378"/>
    </location>
</feature>
<evidence type="ECO:0000256" key="4">
    <source>
        <dbReference type="PROSITE-ProRule" id="PRU00175"/>
    </source>
</evidence>
<dbReference type="InterPro" id="IPR051342">
    <property type="entry name" value="PDZ_scaffold"/>
</dbReference>
<name>A0A1B6MQH3_9HEMI</name>
<dbReference type="InterPro" id="IPR001841">
    <property type="entry name" value="Znf_RING"/>
</dbReference>